<feature type="domain" description="HTH cro/C1-type" evidence="2">
    <location>
        <begin position="26"/>
        <end position="75"/>
    </location>
</feature>
<organism evidence="3 4">
    <name type="scientific">Facklamia hominis</name>
    <dbReference type="NCBI Taxonomy" id="178214"/>
    <lineage>
        <taxon>Bacteria</taxon>
        <taxon>Bacillati</taxon>
        <taxon>Bacillota</taxon>
        <taxon>Bacilli</taxon>
        <taxon>Lactobacillales</taxon>
        <taxon>Aerococcaceae</taxon>
        <taxon>Facklamia</taxon>
    </lineage>
</organism>
<protein>
    <submittedName>
        <fullName evidence="3">Helix-turn-helix transcriptional regulator</fullName>
    </submittedName>
</protein>
<evidence type="ECO:0000259" key="2">
    <source>
        <dbReference type="PROSITE" id="PS50943"/>
    </source>
</evidence>
<dbReference type="PROSITE" id="PS50943">
    <property type="entry name" value="HTH_CROC1"/>
    <property type="match status" value="1"/>
</dbReference>
<dbReference type="InterPro" id="IPR010982">
    <property type="entry name" value="Lambda_DNA-bd_dom_sf"/>
</dbReference>
<dbReference type="PANTHER" id="PTHR46558">
    <property type="entry name" value="TRACRIPTIONAL REGULATORY PROTEIN-RELATED-RELATED"/>
    <property type="match status" value="1"/>
</dbReference>
<keyword evidence="1" id="KW-0238">DNA-binding</keyword>
<dbReference type="AlphaFoldDB" id="A0AAJ1Q685"/>
<dbReference type="SUPFAM" id="SSF47413">
    <property type="entry name" value="lambda repressor-like DNA-binding domains"/>
    <property type="match status" value="1"/>
</dbReference>
<name>A0AAJ1Q685_9LACT</name>
<evidence type="ECO:0000313" key="4">
    <source>
        <dbReference type="Proteomes" id="UP001229251"/>
    </source>
</evidence>
<dbReference type="EMBL" id="JASOOE010000010">
    <property type="protein sequence ID" value="MDK7187509.1"/>
    <property type="molecule type" value="Genomic_DNA"/>
</dbReference>
<dbReference type="RefSeq" id="WP_285065975.1">
    <property type="nucleotide sequence ID" value="NZ_JASOOE010000010.1"/>
</dbReference>
<reference evidence="3" key="1">
    <citation type="submission" date="2023-05" db="EMBL/GenBank/DDBJ databases">
        <title>Cataloging the Phylogenetic Diversity of Human Bladder Bacteria.</title>
        <authorList>
            <person name="Du J."/>
        </authorList>
    </citation>
    <scope>NUCLEOTIDE SEQUENCE</scope>
    <source>
        <strain evidence="3">UMB1231</strain>
    </source>
</reference>
<dbReference type="PANTHER" id="PTHR46558:SF11">
    <property type="entry name" value="HTH-TYPE TRANSCRIPTIONAL REGULATOR XRE"/>
    <property type="match status" value="1"/>
</dbReference>
<dbReference type="CDD" id="cd00093">
    <property type="entry name" value="HTH_XRE"/>
    <property type="match status" value="1"/>
</dbReference>
<dbReference type="SMART" id="SM00530">
    <property type="entry name" value="HTH_XRE"/>
    <property type="match status" value="1"/>
</dbReference>
<accession>A0AAJ1Q685</accession>
<evidence type="ECO:0000313" key="3">
    <source>
        <dbReference type="EMBL" id="MDK7187509.1"/>
    </source>
</evidence>
<dbReference type="Proteomes" id="UP001229251">
    <property type="component" value="Unassembled WGS sequence"/>
</dbReference>
<dbReference type="InterPro" id="IPR001387">
    <property type="entry name" value="Cro/C1-type_HTH"/>
</dbReference>
<proteinExistence type="predicted"/>
<comment type="caution">
    <text evidence="3">The sequence shown here is derived from an EMBL/GenBank/DDBJ whole genome shotgun (WGS) entry which is preliminary data.</text>
</comment>
<dbReference type="GO" id="GO:0003677">
    <property type="term" value="F:DNA binding"/>
    <property type="evidence" value="ECO:0007669"/>
    <property type="project" value="UniProtKB-KW"/>
</dbReference>
<dbReference type="Pfam" id="PF01381">
    <property type="entry name" value="HTH_3"/>
    <property type="match status" value="1"/>
</dbReference>
<evidence type="ECO:0000256" key="1">
    <source>
        <dbReference type="ARBA" id="ARBA00023125"/>
    </source>
</evidence>
<gene>
    <name evidence="3" type="ORF">QP433_05905</name>
</gene>
<dbReference type="Gene3D" id="1.10.260.40">
    <property type="entry name" value="lambda repressor-like DNA-binding domains"/>
    <property type="match status" value="1"/>
</dbReference>
<sequence length="264" mass="31170">MFEISVVDDVTLGKRIRKIRTGDNLNHKKYSQKEFAQLIDSTVQALSNWENGRNKPNAQRLRSIADLAGTSVDELISDELSRYEIFRKKLKNNDEKLWDQGRESIINYLEDDNYHSEALSFIYEIIYIYERWYGSNRNAIDYLATEIIKYLKTENKSGYYSILFYLSKNDSVYYASAENKLLEVVINIFSSDKHLFYQIAQTMIDNTRQKILEMGYDKTVYKNELTDCVREKVRYDFLDENYLNLLDGLKSLSEFAEELNDNMN</sequence>